<evidence type="ECO:0000256" key="2">
    <source>
        <dbReference type="ARBA" id="ARBA00022741"/>
    </source>
</evidence>
<keyword evidence="2" id="KW-0547">Nucleotide-binding</keyword>
<dbReference type="InterPro" id="IPR001482">
    <property type="entry name" value="T2SS/T4SS_dom"/>
</dbReference>
<dbReference type="CDD" id="cd01129">
    <property type="entry name" value="PulE-GspE-like"/>
    <property type="match status" value="1"/>
</dbReference>
<evidence type="ECO:0000259" key="5">
    <source>
        <dbReference type="PROSITE" id="PS00662"/>
    </source>
</evidence>
<dbReference type="InterPro" id="IPR003593">
    <property type="entry name" value="AAA+_ATPase"/>
</dbReference>
<accession>A0ABM7MH49</accession>
<comment type="similarity">
    <text evidence="1">Belongs to the GSP E family.</text>
</comment>
<dbReference type="Pfam" id="PF05157">
    <property type="entry name" value="MshEN"/>
    <property type="match status" value="1"/>
</dbReference>
<organism evidence="6 7">
    <name type="scientific">Rhodoferax lithotrophicus</name>
    <dbReference type="NCBI Taxonomy" id="2798804"/>
    <lineage>
        <taxon>Bacteria</taxon>
        <taxon>Pseudomonadati</taxon>
        <taxon>Pseudomonadota</taxon>
        <taxon>Betaproteobacteria</taxon>
        <taxon>Burkholderiales</taxon>
        <taxon>Comamonadaceae</taxon>
        <taxon>Rhodoferax</taxon>
    </lineage>
</organism>
<protein>
    <recommendedName>
        <fullName evidence="5">Bacterial type II secretion system protein E domain-containing protein</fullName>
    </recommendedName>
</protein>
<reference evidence="6 7" key="1">
    <citation type="journal article" date="2021" name="Microbiol. Spectr.">
        <title>A Single Bacterium Capable of Oxidation and Reduction of Iron at Circumneutral pH.</title>
        <authorList>
            <person name="Kato S."/>
            <person name="Ohkuma M."/>
        </authorList>
    </citation>
    <scope>NUCLEOTIDE SEQUENCE [LARGE SCALE GENOMIC DNA]</scope>
    <source>
        <strain evidence="6 7">MIZ03</strain>
    </source>
</reference>
<dbReference type="InterPro" id="IPR027417">
    <property type="entry name" value="P-loop_NTPase"/>
</dbReference>
<evidence type="ECO:0000313" key="6">
    <source>
        <dbReference type="EMBL" id="BCO25526.1"/>
    </source>
</evidence>
<dbReference type="InterPro" id="IPR037257">
    <property type="entry name" value="T2SS_E_N_sf"/>
</dbReference>
<dbReference type="PANTHER" id="PTHR30258">
    <property type="entry name" value="TYPE II SECRETION SYSTEM PROTEIN GSPE-RELATED"/>
    <property type="match status" value="1"/>
</dbReference>
<name>A0ABM7MH49_9BURK</name>
<dbReference type="Gene3D" id="3.30.450.90">
    <property type="match status" value="1"/>
</dbReference>
<dbReference type="Gene3D" id="3.40.50.300">
    <property type="entry name" value="P-loop containing nucleotide triphosphate hydrolases"/>
    <property type="match status" value="1"/>
</dbReference>
<dbReference type="InterPro" id="IPR007831">
    <property type="entry name" value="T2SS_GspE_N"/>
</dbReference>
<dbReference type="Gene3D" id="3.30.300.160">
    <property type="entry name" value="Type II secretion system, protein E, N-terminal domain"/>
    <property type="match status" value="1"/>
</dbReference>
<dbReference type="SUPFAM" id="SSF52540">
    <property type="entry name" value="P-loop containing nucleoside triphosphate hydrolases"/>
    <property type="match status" value="1"/>
</dbReference>
<gene>
    <name evidence="6" type="ORF">MIZ03_0387</name>
</gene>
<dbReference type="PANTHER" id="PTHR30258:SF1">
    <property type="entry name" value="PROTEIN TRANSPORT PROTEIN HOFB HOMOLOG"/>
    <property type="match status" value="1"/>
</dbReference>
<evidence type="ECO:0000256" key="1">
    <source>
        <dbReference type="ARBA" id="ARBA00006611"/>
    </source>
</evidence>
<evidence type="ECO:0000313" key="7">
    <source>
        <dbReference type="Proteomes" id="UP000824366"/>
    </source>
</evidence>
<dbReference type="Pfam" id="PF00437">
    <property type="entry name" value="T2SSE"/>
    <property type="match status" value="1"/>
</dbReference>
<dbReference type="Proteomes" id="UP000824366">
    <property type="component" value="Chromosome"/>
</dbReference>
<evidence type="ECO:0000256" key="3">
    <source>
        <dbReference type="ARBA" id="ARBA00022840"/>
    </source>
</evidence>
<dbReference type="SUPFAM" id="SSF160246">
    <property type="entry name" value="EspE N-terminal domain-like"/>
    <property type="match status" value="2"/>
</dbReference>
<dbReference type="SMART" id="SM00382">
    <property type="entry name" value="AAA"/>
    <property type="match status" value="1"/>
</dbReference>
<feature type="domain" description="Bacterial type II secretion system protein E" evidence="5">
    <location>
        <begin position="641"/>
        <end position="655"/>
    </location>
</feature>
<dbReference type="RefSeq" id="WP_223907327.1">
    <property type="nucleotide sequence ID" value="NZ_AP024238.1"/>
</dbReference>
<keyword evidence="7" id="KW-1185">Reference proteome</keyword>
<dbReference type="PROSITE" id="PS00662">
    <property type="entry name" value="T2SP_E"/>
    <property type="match status" value="1"/>
</dbReference>
<keyword evidence="3" id="KW-0067">ATP-binding</keyword>
<dbReference type="EMBL" id="AP024238">
    <property type="protein sequence ID" value="BCO25526.1"/>
    <property type="molecule type" value="Genomic_DNA"/>
</dbReference>
<evidence type="ECO:0000256" key="4">
    <source>
        <dbReference type="SAM" id="MobiDB-lite"/>
    </source>
</evidence>
<feature type="region of interest" description="Disordered" evidence="4">
    <location>
        <begin position="1"/>
        <end position="21"/>
    </location>
</feature>
<proteinExistence type="inferred from homology"/>
<sequence>MFASISLPPTEGQTGSLSLLPKEAPYQTQTKSFSWPAPPYAIYTAAKPWAEPQVCDLEGLNGAIRRCTLVSVTPAEQTILIQIEHSKTPVPVTFSQFRRLTLKKPIHPQEIISTEQFADILGYRSTVQYNLLLENGSTATGQTVGYVETHYGLFLFTPLDAHGSVERVFVPRDAFTKVTLGDHIGQMLVEQKVVTSQQVEDAATEQDNLRKRKLGDYLVDNAVVSPEQLMLALDQQSKMPMIRVGEALTRLGYIDETQLKQALEKQKTERSVPLGQLLVNMGFLTRADLNIALARKMGYPVVDVTKFPVDPEALKKISANTAQRLKVMPLLWRDKLLVVAAVDPTQRKMLEELEFMAQGRVIATLGDEMQIANTLKTAYEELGVVAWPTDNDMLAQTNDDQHQASGTQLLETMQMQDSGIEEEPDDGQQIAQSDNTLVRLINTMIIEAHARGVSDIHVESQPKRAKVRIRFRKDGLLSPYLELPHTYRAALVARLKIMADLDISERRKPQDGKIDFSKFSPRHRLELRIATIPTSNNLEDVVMRLLSSAKPIPMEKLGLSPDNLEQLTQSISRPYGMVLCVGPTGSGKTTTLHSVLGFLNTPERKIWTAEDPVEITQPDLRQVQVNPKIDWTFAKALRSFLRADPDIIMVGEIRDAETAQIAIEASLTGHLVLSTLHTNSAAETVTRLIDMGMDPFNFADSLLAVLAQRLARRFCNECRTVQPASQETIDEWVADYLHAFPQDNRPTHETVLAQWMAQYGQKGWLSHYQAPGCSHCLGTGMSGRVGLHELLRVTPEVRRLIQTGARSEEIQHAAFHSGVFRTLRQDGIAKVLAGLTSIEEIRANSNA</sequence>